<dbReference type="PROSITE" id="PS50082">
    <property type="entry name" value="WD_REPEATS_2"/>
    <property type="match status" value="1"/>
</dbReference>
<evidence type="ECO:0000256" key="3">
    <source>
        <dbReference type="SAM" id="Phobius"/>
    </source>
</evidence>
<accession>A0A0E0ETV8</accession>
<dbReference type="Proteomes" id="UP000008021">
    <property type="component" value="Chromosome 9"/>
</dbReference>
<dbReference type="Pfam" id="PF00400">
    <property type="entry name" value="WD40"/>
    <property type="match status" value="1"/>
</dbReference>
<keyword evidence="3" id="KW-0472">Membrane</keyword>
<keyword evidence="5" id="KW-1185">Reference proteome</keyword>
<proteinExistence type="inferred from homology"/>
<dbReference type="EnsemblPlants" id="OMERI09G12250.1">
    <property type="protein sequence ID" value="OMERI09G12250.1"/>
    <property type="gene ID" value="OMERI09G12250"/>
</dbReference>
<evidence type="ECO:0000313" key="4">
    <source>
        <dbReference type="EnsemblPlants" id="OMERI09G12250.1"/>
    </source>
</evidence>
<dbReference type="HOGENOM" id="CLU_1491317_0_0_1"/>
<reference evidence="4" key="2">
    <citation type="submission" date="2018-05" db="EMBL/GenBank/DDBJ databases">
        <title>OmerRS3 (Oryza meridionalis Reference Sequence Version 3).</title>
        <authorList>
            <person name="Zhang J."/>
            <person name="Kudrna D."/>
            <person name="Lee S."/>
            <person name="Talag J."/>
            <person name="Welchert J."/>
            <person name="Wing R.A."/>
        </authorList>
    </citation>
    <scope>NUCLEOTIDE SEQUENCE [LARGE SCALE GENOMIC DNA]</scope>
    <source>
        <strain evidence="4">cv. OR44</strain>
    </source>
</reference>
<evidence type="ECO:0000256" key="1">
    <source>
        <dbReference type="ARBA" id="ARBA00025726"/>
    </source>
</evidence>
<feature type="transmembrane region" description="Helical" evidence="3">
    <location>
        <begin position="48"/>
        <end position="70"/>
    </location>
</feature>
<name>A0A0E0ETV8_9ORYZ</name>
<dbReference type="GO" id="GO:0071011">
    <property type="term" value="C:precatalytic spliceosome"/>
    <property type="evidence" value="ECO:0007669"/>
    <property type="project" value="TreeGrafter"/>
</dbReference>
<dbReference type="SUPFAM" id="SSF50978">
    <property type="entry name" value="WD40 repeat-like"/>
    <property type="match status" value="1"/>
</dbReference>
<sequence>MLDRLNSERNLTKRLDIQMIQTASLCRFLNFDGYLSISIEVLKNAAYFALRGVSAIFFIFLHLLAGVGLLRAGVAIAGHRLPELLRHQRLLPKSNLYSKCNVTVVVAFSLDRGGVVAAGGDDGIIRFLDWRSGHCFQQEMAIAHPGSLESEACICAVSFDVTGSRLVTCGADKTIKMWGEL</sequence>
<dbReference type="GO" id="GO:0000974">
    <property type="term" value="C:Prp19 complex"/>
    <property type="evidence" value="ECO:0007669"/>
    <property type="project" value="TreeGrafter"/>
</dbReference>
<dbReference type="AlphaFoldDB" id="A0A0E0ETV8"/>
<dbReference type="InterPro" id="IPR045241">
    <property type="entry name" value="Prp46/PLRG1-like"/>
</dbReference>
<evidence type="ECO:0000313" key="5">
    <source>
        <dbReference type="Proteomes" id="UP000008021"/>
    </source>
</evidence>
<dbReference type="STRING" id="40149.A0A0E0ETV8"/>
<feature type="repeat" description="WD" evidence="2">
    <location>
        <begin position="154"/>
        <end position="181"/>
    </location>
</feature>
<dbReference type="InterPro" id="IPR001680">
    <property type="entry name" value="WD40_rpt"/>
</dbReference>
<keyword evidence="2" id="KW-0853">WD repeat</keyword>
<keyword evidence="3" id="KW-1133">Transmembrane helix</keyword>
<dbReference type="GO" id="GO:0071013">
    <property type="term" value="C:catalytic step 2 spliceosome"/>
    <property type="evidence" value="ECO:0007669"/>
    <property type="project" value="TreeGrafter"/>
</dbReference>
<evidence type="ECO:0000256" key="2">
    <source>
        <dbReference type="PROSITE-ProRule" id="PRU00221"/>
    </source>
</evidence>
<organism evidence="4">
    <name type="scientific">Oryza meridionalis</name>
    <dbReference type="NCBI Taxonomy" id="40149"/>
    <lineage>
        <taxon>Eukaryota</taxon>
        <taxon>Viridiplantae</taxon>
        <taxon>Streptophyta</taxon>
        <taxon>Embryophyta</taxon>
        <taxon>Tracheophyta</taxon>
        <taxon>Spermatophyta</taxon>
        <taxon>Magnoliopsida</taxon>
        <taxon>Liliopsida</taxon>
        <taxon>Poales</taxon>
        <taxon>Poaceae</taxon>
        <taxon>BOP clade</taxon>
        <taxon>Oryzoideae</taxon>
        <taxon>Oryzeae</taxon>
        <taxon>Oryzinae</taxon>
        <taxon>Oryza</taxon>
    </lineage>
</organism>
<dbReference type="eggNOG" id="KOG0285">
    <property type="taxonomic scope" value="Eukaryota"/>
</dbReference>
<comment type="similarity">
    <text evidence="1">Belongs to the WD repeat PRL1/PRL2 family.</text>
</comment>
<dbReference type="PANTHER" id="PTHR19923">
    <property type="entry name" value="WD40 REPEAT PROTEINPRL1/PRL2-RELATED"/>
    <property type="match status" value="1"/>
</dbReference>
<dbReference type="Gene3D" id="2.130.10.10">
    <property type="entry name" value="YVTN repeat-like/Quinoprotein amine dehydrogenase"/>
    <property type="match status" value="1"/>
</dbReference>
<dbReference type="PANTHER" id="PTHR19923:SF0">
    <property type="entry name" value="PLEIOTROPIC REGULATOR 1"/>
    <property type="match status" value="1"/>
</dbReference>
<dbReference type="InterPro" id="IPR036322">
    <property type="entry name" value="WD40_repeat_dom_sf"/>
</dbReference>
<dbReference type="SMART" id="SM00320">
    <property type="entry name" value="WD40"/>
    <property type="match status" value="2"/>
</dbReference>
<dbReference type="Gramene" id="OMERI09G12250.1">
    <property type="protein sequence ID" value="OMERI09G12250.1"/>
    <property type="gene ID" value="OMERI09G12250"/>
</dbReference>
<protein>
    <submittedName>
        <fullName evidence="4">Uncharacterized protein</fullName>
    </submittedName>
</protein>
<reference evidence="4" key="1">
    <citation type="submission" date="2015-04" db="UniProtKB">
        <authorList>
            <consortium name="EnsemblPlants"/>
        </authorList>
    </citation>
    <scope>IDENTIFICATION</scope>
</reference>
<dbReference type="GO" id="GO:0000398">
    <property type="term" value="P:mRNA splicing, via spliceosome"/>
    <property type="evidence" value="ECO:0007669"/>
    <property type="project" value="InterPro"/>
</dbReference>
<keyword evidence="3" id="KW-0812">Transmembrane</keyword>
<dbReference type="InterPro" id="IPR015943">
    <property type="entry name" value="WD40/YVTN_repeat-like_dom_sf"/>
</dbReference>